<gene>
    <name evidence="1" type="ORF">ACCO45_008135</name>
</gene>
<dbReference type="EMBL" id="JBGNUJ010000007">
    <property type="protein sequence ID" value="KAL3957557.1"/>
    <property type="molecule type" value="Genomic_DNA"/>
</dbReference>
<comment type="caution">
    <text evidence="1">The sequence shown here is derived from an EMBL/GenBank/DDBJ whole genome shotgun (WGS) entry which is preliminary data.</text>
</comment>
<evidence type="ECO:0000313" key="1">
    <source>
        <dbReference type="EMBL" id="KAL3957557.1"/>
    </source>
</evidence>
<evidence type="ECO:0000313" key="2">
    <source>
        <dbReference type="Proteomes" id="UP001638806"/>
    </source>
</evidence>
<protein>
    <submittedName>
        <fullName evidence="1">Uncharacterized protein</fullName>
    </submittedName>
</protein>
<organism evidence="1 2">
    <name type="scientific">Purpureocillium lilacinum</name>
    <name type="common">Paecilomyces lilacinus</name>
    <dbReference type="NCBI Taxonomy" id="33203"/>
    <lineage>
        <taxon>Eukaryota</taxon>
        <taxon>Fungi</taxon>
        <taxon>Dikarya</taxon>
        <taxon>Ascomycota</taxon>
        <taxon>Pezizomycotina</taxon>
        <taxon>Sordariomycetes</taxon>
        <taxon>Hypocreomycetidae</taxon>
        <taxon>Hypocreales</taxon>
        <taxon>Ophiocordycipitaceae</taxon>
        <taxon>Purpureocillium</taxon>
    </lineage>
</organism>
<reference evidence="1" key="1">
    <citation type="submission" date="2024-12" db="EMBL/GenBank/DDBJ databases">
        <title>Comparative genomics and development of molecular markers within Purpureocillium lilacinum and among Purpureocillium species.</title>
        <authorList>
            <person name="Yeh Z.-Y."/>
            <person name="Ni N.-T."/>
            <person name="Lo P.-H."/>
            <person name="Mushyakhwo K."/>
            <person name="Lin C.-F."/>
            <person name="Nai Y.-S."/>
        </authorList>
    </citation>
    <scope>NUCLEOTIDE SEQUENCE</scope>
    <source>
        <strain evidence="1">NCHU-NPUST-175</strain>
    </source>
</reference>
<accession>A0ACC4DNZ7</accession>
<dbReference type="Proteomes" id="UP001638806">
    <property type="component" value="Unassembled WGS sequence"/>
</dbReference>
<proteinExistence type="predicted"/>
<name>A0ACC4DNZ7_PURLI</name>
<keyword evidence="2" id="KW-1185">Reference proteome</keyword>
<sequence>MPSLRRLPIEMIEGVRLSLAGVSAQQVALVIEGGRAGTTAGGHGLRKVLSQPLIVQALRERQTVQPWSESETNHGGDQFLALGSASDASVGEGVAAGQVSVAAVLVIPWMPPSAVSGRVGRGFGPGSSSGAGMGTVRSRGDL</sequence>